<dbReference type="InterPro" id="IPR015500">
    <property type="entry name" value="Peptidase_S8_subtilisin-rel"/>
</dbReference>
<evidence type="ECO:0000256" key="11">
    <source>
        <dbReference type="ARBA" id="ARBA00022813"/>
    </source>
</evidence>
<keyword evidence="20" id="KW-1207">Sterol metabolism</keyword>
<evidence type="ECO:0000256" key="16">
    <source>
        <dbReference type="ARBA" id="ARBA00023034"/>
    </source>
</evidence>
<dbReference type="InterPro" id="IPR057060">
    <property type="entry name" value="MBTPS1_3rd"/>
</dbReference>
<feature type="transmembrane region" description="Helical" evidence="28">
    <location>
        <begin position="1036"/>
        <end position="1056"/>
    </location>
</feature>
<keyword evidence="17" id="KW-0443">Lipid metabolism</keyword>
<evidence type="ECO:0000256" key="19">
    <source>
        <dbReference type="ARBA" id="ARBA00023145"/>
    </source>
</evidence>
<evidence type="ECO:0000256" key="14">
    <source>
        <dbReference type="ARBA" id="ARBA00022837"/>
    </source>
</evidence>
<name>A0A811V910_CERCA</name>
<dbReference type="EC" id="3.4.21.112" evidence="24"/>
<evidence type="ECO:0000256" key="22">
    <source>
        <dbReference type="ARBA" id="ARBA00023221"/>
    </source>
</evidence>
<dbReference type="InterPro" id="IPR055143">
    <property type="entry name" value="MBTP1_N"/>
</dbReference>
<evidence type="ECO:0000256" key="25">
    <source>
        <dbReference type="ARBA" id="ARBA00067283"/>
    </source>
</evidence>
<evidence type="ECO:0000256" key="27">
    <source>
        <dbReference type="PROSITE-ProRule" id="PRU01240"/>
    </source>
</evidence>
<keyword evidence="10 27" id="KW-0378">Hydrolase</keyword>
<keyword evidence="18 28" id="KW-0472">Membrane</keyword>
<keyword evidence="8 28" id="KW-0812">Transmembrane</keyword>
<dbReference type="InterPro" id="IPR023828">
    <property type="entry name" value="Peptidase_S8_Ser-AS"/>
</dbReference>
<dbReference type="InterPro" id="IPR036852">
    <property type="entry name" value="Peptidase_S8/S53_dom_sf"/>
</dbReference>
<dbReference type="Pfam" id="PF23001">
    <property type="entry name" value="MBTP1_N"/>
    <property type="match status" value="1"/>
</dbReference>
<dbReference type="PRINTS" id="PR00723">
    <property type="entry name" value="SUBTILISIN"/>
</dbReference>
<gene>
    <name evidence="34" type="ORF">CCAP1982_LOCUS14445</name>
</gene>
<dbReference type="OrthoDB" id="1740355at2759"/>
<evidence type="ECO:0000256" key="13">
    <source>
        <dbReference type="ARBA" id="ARBA00022825"/>
    </source>
</evidence>
<dbReference type="InterPro" id="IPR000209">
    <property type="entry name" value="Peptidase_S8/S53_dom"/>
</dbReference>
<evidence type="ECO:0000256" key="24">
    <source>
        <dbReference type="ARBA" id="ARBA00066596"/>
    </source>
</evidence>
<feature type="chain" id="PRO_5032705713" description="Membrane-bound transcription factor site-1 protease" evidence="29">
    <location>
        <begin position="26"/>
        <end position="1062"/>
    </location>
</feature>
<feature type="domain" description="MBTPS1 fourth" evidence="32">
    <location>
        <begin position="569"/>
        <end position="772"/>
    </location>
</feature>
<evidence type="ECO:0000256" key="29">
    <source>
        <dbReference type="SAM" id="SignalP"/>
    </source>
</evidence>
<keyword evidence="22" id="KW-0753">Steroid metabolism</keyword>
<dbReference type="SUPFAM" id="SSF52743">
    <property type="entry name" value="Subtilisin-like"/>
    <property type="match status" value="1"/>
</dbReference>
<dbReference type="PROSITE" id="PS00137">
    <property type="entry name" value="SUBTILASE_HIS"/>
    <property type="match status" value="1"/>
</dbReference>
<evidence type="ECO:0000256" key="5">
    <source>
        <dbReference type="ARBA" id="ARBA00022548"/>
    </source>
</evidence>
<dbReference type="Proteomes" id="UP000606786">
    <property type="component" value="Unassembled WGS sequence"/>
</dbReference>
<dbReference type="InterPro" id="IPR022398">
    <property type="entry name" value="Peptidase_S8_His-AS"/>
</dbReference>
<keyword evidence="11" id="KW-0068">Autocatalytic cleavage</keyword>
<dbReference type="PANTHER" id="PTHR43806">
    <property type="entry name" value="PEPTIDASE S8"/>
    <property type="match status" value="1"/>
</dbReference>
<keyword evidence="7 27" id="KW-0645">Protease</keyword>
<evidence type="ECO:0000259" key="30">
    <source>
        <dbReference type="Pfam" id="PF00082"/>
    </source>
</evidence>
<feature type="domain" description="MBTPS1 fourth" evidence="32">
    <location>
        <begin position="859"/>
        <end position="922"/>
    </location>
</feature>
<evidence type="ECO:0000256" key="21">
    <source>
        <dbReference type="ARBA" id="ARBA00023180"/>
    </source>
</evidence>
<keyword evidence="6" id="KW-0597">Phosphoprotein</keyword>
<dbReference type="PROSITE" id="PS51892">
    <property type="entry name" value="SUBTILASE"/>
    <property type="match status" value="1"/>
</dbReference>
<keyword evidence="19" id="KW-0865">Zymogen</keyword>
<keyword evidence="35" id="KW-1185">Reference proteome</keyword>
<proteinExistence type="inferred from homology"/>
<evidence type="ECO:0000256" key="28">
    <source>
        <dbReference type="SAM" id="Phobius"/>
    </source>
</evidence>
<dbReference type="InterPro" id="IPR057032">
    <property type="entry name" value="MBTPS1_4th"/>
</dbReference>
<evidence type="ECO:0000256" key="12">
    <source>
        <dbReference type="ARBA" id="ARBA00022824"/>
    </source>
</evidence>
<protein>
    <recommendedName>
        <fullName evidence="25">Membrane-bound transcription factor site-1 protease</fullName>
        <ecNumber evidence="24">3.4.21.112</ecNumber>
    </recommendedName>
    <alternativeName>
        <fullName evidence="26">Endopeptidase S1P</fullName>
    </alternativeName>
</protein>
<dbReference type="EMBL" id="CAJHJT010000034">
    <property type="protein sequence ID" value="CAD7006113.1"/>
    <property type="molecule type" value="Genomic_DNA"/>
</dbReference>
<evidence type="ECO:0000256" key="15">
    <source>
        <dbReference type="ARBA" id="ARBA00022989"/>
    </source>
</evidence>
<comment type="caution">
    <text evidence="34">The sequence shown here is derived from an EMBL/GenBank/DDBJ whole genome shotgun (WGS) entry which is preliminary data.</text>
</comment>
<evidence type="ECO:0000259" key="33">
    <source>
        <dbReference type="Pfam" id="PF23094"/>
    </source>
</evidence>
<feature type="domain" description="Membrane-bound transcription factor site-1 protease-like N-terminal" evidence="31">
    <location>
        <begin position="40"/>
        <end position="121"/>
    </location>
</feature>
<dbReference type="AlphaFoldDB" id="A0A811V910"/>
<feature type="active site" description="Charge relay system" evidence="27">
    <location>
        <position position="204"/>
    </location>
</feature>
<evidence type="ECO:0000256" key="20">
    <source>
        <dbReference type="ARBA" id="ARBA00023166"/>
    </source>
</evidence>
<evidence type="ECO:0000256" key="9">
    <source>
        <dbReference type="ARBA" id="ARBA00022729"/>
    </source>
</evidence>
<dbReference type="GO" id="GO:0004252">
    <property type="term" value="F:serine-type endopeptidase activity"/>
    <property type="evidence" value="ECO:0007669"/>
    <property type="project" value="UniProtKB-UniRule"/>
</dbReference>
<organism evidence="34 35">
    <name type="scientific">Ceratitis capitata</name>
    <name type="common">Mediterranean fruit fly</name>
    <name type="synonym">Tephritis capitata</name>
    <dbReference type="NCBI Taxonomy" id="7213"/>
    <lineage>
        <taxon>Eukaryota</taxon>
        <taxon>Metazoa</taxon>
        <taxon>Ecdysozoa</taxon>
        <taxon>Arthropoda</taxon>
        <taxon>Hexapoda</taxon>
        <taxon>Insecta</taxon>
        <taxon>Pterygota</taxon>
        <taxon>Neoptera</taxon>
        <taxon>Endopterygota</taxon>
        <taxon>Diptera</taxon>
        <taxon>Brachycera</taxon>
        <taxon>Muscomorpha</taxon>
        <taxon>Tephritoidea</taxon>
        <taxon>Tephritidae</taxon>
        <taxon>Ceratitis</taxon>
        <taxon>Ceratitis</taxon>
    </lineage>
</organism>
<evidence type="ECO:0000256" key="10">
    <source>
        <dbReference type="ARBA" id="ARBA00022801"/>
    </source>
</evidence>
<dbReference type="Pfam" id="PF23090">
    <property type="entry name" value="MBTPS1_4th"/>
    <property type="match status" value="2"/>
</dbReference>
<keyword evidence="13 27" id="KW-0720">Serine protease</keyword>
<evidence type="ECO:0000256" key="8">
    <source>
        <dbReference type="ARBA" id="ARBA00022692"/>
    </source>
</evidence>
<feature type="domain" description="MBTPS1 third" evidence="33">
    <location>
        <begin position="441"/>
        <end position="568"/>
    </location>
</feature>
<dbReference type="Pfam" id="PF23094">
    <property type="entry name" value="MBTPS1_3rd"/>
    <property type="match status" value="1"/>
</dbReference>
<dbReference type="PANTHER" id="PTHR43806:SF7">
    <property type="entry name" value="MEMBRANE-BOUND TRANSCRIPTION FACTOR SITE-1 PROTEASE"/>
    <property type="match status" value="1"/>
</dbReference>
<dbReference type="Gene3D" id="3.40.50.200">
    <property type="entry name" value="Peptidase S8/S53 domain"/>
    <property type="match status" value="1"/>
</dbReference>
<keyword evidence="16" id="KW-0333">Golgi apparatus</keyword>
<evidence type="ECO:0000256" key="17">
    <source>
        <dbReference type="ARBA" id="ARBA00023098"/>
    </source>
</evidence>
<dbReference type="GO" id="GO:0008203">
    <property type="term" value="P:cholesterol metabolic process"/>
    <property type="evidence" value="ECO:0007669"/>
    <property type="project" value="UniProtKB-KW"/>
</dbReference>
<evidence type="ECO:0000256" key="1">
    <source>
        <dbReference type="ARBA" id="ARBA00001913"/>
    </source>
</evidence>
<keyword evidence="12" id="KW-0256">Endoplasmic reticulum</keyword>
<evidence type="ECO:0000256" key="4">
    <source>
        <dbReference type="ARBA" id="ARBA00011073"/>
    </source>
</evidence>
<dbReference type="GO" id="GO:0005789">
    <property type="term" value="C:endoplasmic reticulum membrane"/>
    <property type="evidence" value="ECO:0007669"/>
    <property type="project" value="UniProtKB-SubCell"/>
</dbReference>
<evidence type="ECO:0000313" key="34">
    <source>
        <dbReference type="EMBL" id="CAD7006113.1"/>
    </source>
</evidence>
<feature type="domain" description="Peptidase S8/S53" evidence="30">
    <location>
        <begin position="164"/>
        <end position="420"/>
    </location>
</feature>
<dbReference type="InterPro" id="IPR050131">
    <property type="entry name" value="Peptidase_S8_subtilisin-like"/>
</dbReference>
<dbReference type="FunFam" id="3.40.50.200:FF:000008">
    <property type="entry name" value="Membrane-bound transcription factor site-1 protease preproprotein"/>
    <property type="match status" value="1"/>
</dbReference>
<dbReference type="GO" id="GO:0006508">
    <property type="term" value="P:proteolysis"/>
    <property type="evidence" value="ECO:0007669"/>
    <property type="project" value="UniProtKB-KW"/>
</dbReference>
<comment type="cofactor">
    <cofactor evidence="1">
        <name>Ca(2+)</name>
        <dbReference type="ChEBI" id="CHEBI:29108"/>
    </cofactor>
</comment>
<evidence type="ECO:0000313" key="35">
    <source>
        <dbReference type="Proteomes" id="UP000606786"/>
    </source>
</evidence>
<feature type="signal peptide" evidence="29">
    <location>
        <begin position="1"/>
        <end position="25"/>
    </location>
</feature>
<evidence type="ECO:0000256" key="23">
    <source>
        <dbReference type="ARBA" id="ARBA00050826"/>
    </source>
</evidence>
<keyword evidence="5" id="KW-0153">Cholesterol metabolism</keyword>
<evidence type="ECO:0000259" key="31">
    <source>
        <dbReference type="Pfam" id="PF23001"/>
    </source>
</evidence>
<evidence type="ECO:0000256" key="3">
    <source>
        <dbReference type="ARBA" id="ARBA00004194"/>
    </source>
</evidence>
<evidence type="ECO:0000256" key="7">
    <source>
        <dbReference type="ARBA" id="ARBA00022670"/>
    </source>
</evidence>
<evidence type="ECO:0000259" key="32">
    <source>
        <dbReference type="Pfam" id="PF23090"/>
    </source>
</evidence>
<reference evidence="34" key="1">
    <citation type="submission" date="2020-11" db="EMBL/GenBank/DDBJ databases">
        <authorList>
            <person name="Whitehead M."/>
        </authorList>
    </citation>
    <scope>NUCLEOTIDE SEQUENCE</scope>
    <source>
        <strain evidence="34">EGII</strain>
    </source>
</reference>
<keyword evidence="9 29" id="KW-0732">Signal</keyword>
<dbReference type="GO" id="GO:0000139">
    <property type="term" value="C:Golgi membrane"/>
    <property type="evidence" value="ECO:0007669"/>
    <property type="project" value="UniProtKB-SubCell"/>
</dbReference>
<comment type="catalytic activity">
    <reaction evidence="23">
        <text>Processes precursors containing basic and hydrophobic/aliphatic residues at P4 and P2, respectively, with a relatively relaxed acceptance of amino acids at P1 and P3.</text>
        <dbReference type="EC" id="3.4.21.112"/>
    </reaction>
</comment>
<comment type="similarity">
    <text evidence="4 27">Belongs to the peptidase S8 family.</text>
</comment>
<keyword evidence="21" id="KW-0325">Glycoprotein</keyword>
<evidence type="ECO:0000256" key="18">
    <source>
        <dbReference type="ARBA" id="ARBA00023136"/>
    </source>
</evidence>
<evidence type="ECO:0000256" key="6">
    <source>
        <dbReference type="ARBA" id="ARBA00022553"/>
    </source>
</evidence>
<keyword evidence="15 28" id="KW-1133">Transmembrane helix</keyword>
<evidence type="ECO:0000256" key="2">
    <source>
        <dbReference type="ARBA" id="ARBA00004115"/>
    </source>
</evidence>
<comment type="subcellular location">
    <subcellularLocation>
        <location evidence="2">Endoplasmic reticulum membrane</location>
        <topology evidence="2">Single-pass type I membrane protein</topology>
    </subcellularLocation>
    <subcellularLocation>
        <location evidence="3">Golgi apparatus membrane</location>
        <topology evidence="3">Single-pass membrane protein</topology>
    </subcellularLocation>
</comment>
<keyword evidence="14" id="KW-0106">Calcium</keyword>
<feature type="active site" description="Charge relay system" evidence="27">
    <location>
        <position position="369"/>
    </location>
</feature>
<sequence length="1062" mass="120274">MLLLLTRIIVFYALFTSNIYWKTSGLACFQVEEVKFDSTIVENEYIVQYRHYYMPATRWKYLNAAFRRANVSQFHIVERKNFAGYYPSDFDLIQLECEDNTATHISQLELHPLIKRISPQRSVERILNYNHTRQYVGRHLLRALPGQITHMLQANILWGMGITGAGVKVAVFDTGLAKAHPHFRRVKERTNWTNEKSLDDGVSHGTFVAGVIASAKECLGLAPDVELHIYRVFTNSQVSYTSWFLDAFNYAIFKKIKVLNLSIGGPDFLDHPFVDKVLELSANKVIMISAIGNDGPLYGTLNNPGDQSDVIGVGGINFEQKVAKFSSRGMTTWELPWGYGRLKPDIVTFGSQVKGSNVHGGCRSLSGTSVASPVVAGAVALIASGALSKMNLLNPSSMKQILIEGAERLPDNNMFEQGHGKLDILKSMQLLLTYEPRITLSPEYLDATESYMWPYSSQPIFFGSMPIIVNVTILNGIAVTGEIKDAPKWHPYTDKHGDILNVAVSYSPSLWPWSGWMSVHIVVNEKGADFKGAAEGHISLEIDCLPEQSEGKVVSKINFPLKVVVIPKPPRNKRILWDQYHSLKYPPGYIPRDNLKIKSDPLDWRADHLHTNFRDLYTHLRNAGYYIDILRMPYTCFNASEYGTLLIVDTEEEFFDAEIKKIENDVYNEGLSIVVFADWYNTTVMKKIKFFDENTRQWWIPDTGGANVPALNELLQPYGIAFSDFIAEGFFTLGDHSMYIASGTTLAKIPRSAGDIVIGAELHDQGFEILENPNVADIKKVFIPILGLFQTQNELRKQYLSVNVQTPTSYEENNVEQPNIETEISAERNPIINKRILLGVSVIDKHSRRFNGNIINKLPEKKSKNIKEMLQTLSMPIPNTSGRIAVFSDSNCLDSIHLEKACFWLLDAILEYTMTSYKSELLQKLNRINEFYTNTEDTLPLRLYSSNLHLHSKVIDSNNKFHKKDTEMCENLSWLTPQSISSAEVKLSTTRLKQIDLNLLKASKDHKVAELINSHVEAKQNALPLNSEDDERTIKLSLIFIMLLTSIVLIFFIKCFRRKRGI</sequence>
<feature type="active site" description="Charge relay system" evidence="27">
    <location>
        <position position="173"/>
    </location>
</feature>
<dbReference type="Pfam" id="PF00082">
    <property type="entry name" value="Peptidase_S8"/>
    <property type="match status" value="1"/>
</dbReference>
<dbReference type="PROSITE" id="PS00138">
    <property type="entry name" value="SUBTILASE_SER"/>
    <property type="match status" value="1"/>
</dbReference>
<evidence type="ECO:0000256" key="26">
    <source>
        <dbReference type="ARBA" id="ARBA00081324"/>
    </source>
</evidence>
<accession>A0A811V910</accession>